<comment type="similarity">
    <text evidence="1">Belongs to the esterase D family.</text>
</comment>
<reference evidence="4 5" key="1">
    <citation type="submission" date="2018-03" db="EMBL/GenBank/DDBJ databases">
        <title>Draft genome sequence of the plant growth promoting rhizobacterium Pseudomonas protegens strain BNJ-SS-45 isolated from wheat (Triticum aestivum) rhizosphere.</title>
        <authorList>
            <person name="Bajpai A."/>
            <person name="Shende K."/>
            <person name="Meena N."/>
            <person name="Upadhyayula S.R."/>
            <person name="Suravajhala P."/>
            <person name="Medicherla K.M."/>
            <person name="Johri B.N."/>
        </authorList>
    </citation>
    <scope>NUCLEOTIDE SEQUENCE [LARGE SCALE GENOMIC DNA]</scope>
    <source>
        <strain evidence="4 5">BNJ-SS-45</strain>
    </source>
</reference>
<sequence length="304" mass="33258">MSTFFLPLALALTLAWNLAGAALAAPAPDQPMDRSLLQRQDLPYRFSSLQLDSADGQRHYQLWIGQPLQAPPPQGYPVLWMLDGNAALGALDPEQLKRLDRGPAPLLVAVGYQTPLRIERNARTYDYTPQQPGLAQQQDPLTGKPSGGAEAFLQVLRERMRPAVAAKAPIDPAQQTLWGHSYGGLLVLQALFARPQEFRHYAAASPSLWWGDGLILTQAQGLAGRLHGQRAQLLLMRGGAEPGNPRQPAGPEADQRARQLQAQLAQVPGLTLDYHSFEKLGHGETLAASLHYVLQRLYLPATKD</sequence>
<evidence type="ECO:0000313" key="5">
    <source>
        <dbReference type="Proteomes" id="UP000244178"/>
    </source>
</evidence>
<accession>A0A2T6GRY3</accession>
<keyword evidence="3" id="KW-0732">Signal</keyword>
<evidence type="ECO:0000256" key="3">
    <source>
        <dbReference type="SAM" id="SignalP"/>
    </source>
</evidence>
<dbReference type="RefSeq" id="WP_108543218.1">
    <property type="nucleotide sequence ID" value="NZ_PYJM01000001.1"/>
</dbReference>
<organism evidence="4 5">
    <name type="scientific">Pseudomonas protegens</name>
    <dbReference type="NCBI Taxonomy" id="380021"/>
    <lineage>
        <taxon>Bacteria</taxon>
        <taxon>Pseudomonadati</taxon>
        <taxon>Pseudomonadota</taxon>
        <taxon>Gammaproteobacteria</taxon>
        <taxon>Pseudomonadales</taxon>
        <taxon>Pseudomonadaceae</taxon>
        <taxon>Pseudomonas</taxon>
    </lineage>
</organism>
<dbReference type="SUPFAM" id="SSF53474">
    <property type="entry name" value="alpha/beta-Hydrolases"/>
    <property type="match status" value="1"/>
</dbReference>
<dbReference type="AlphaFoldDB" id="A0A2T6GRY3"/>
<dbReference type="Gene3D" id="3.40.50.1820">
    <property type="entry name" value="alpha/beta hydrolase"/>
    <property type="match status" value="1"/>
</dbReference>
<dbReference type="InterPro" id="IPR052558">
    <property type="entry name" value="Siderophore_Hydrolase_D"/>
</dbReference>
<dbReference type="EMBL" id="PYJM01000001">
    <property type="protein sequence ID" value="PUA46906.1"/>
    <property type="molecule type" value="Genomic_DNA"/>
</dbReference>
<evidence type="ECO:0000313" key="4">
    <source>
        <dbReference type="EMBL" id="PUA46906.1"/>
    </source>
</evidence>
<protein>
    <submittedName>
        <fullName evidence="4">Esterase</fullName>
    </submittedName>
</protein>
<feature type="signal peptide" evidence="3">
    <location>
        <begin position="1"/>
        <end position="24"/>
    </location>
</feature>
<dbReference type="Pfam" id="PF00756">
    <property type="entry name" value="Esterase"/>
    <property type="match status" value="1"/>
</dbReference>
<keyword evidence="2" id="KW-0378">Hydrolase</keyword>
<proteinExistence type="inferred from homology"/>
<gene>
    <name evidence="4" type="ORF">C5U62_02690</name>
</gene>
<evidence type="ECO:0000256" key="2">
    <source>
        <dbReference type="ARBA" id="ARBA00022801"/>
    </source>
</evidence>
<feature type="chain" id="PRO_5015704615" evidence="3">
    <location>
        <begin position="25"/>
        <end position="304"/>
    </location>
</feature>
<dbReference type="PANTHER" id="PTHR40841">
    <property type="entry name" value="SIDEROPHORE TRIACETYLFUSARININE C ESTERASE"/>
    <property type="match status" value="1"/>
</dbReference>
<name>A0A2T6GRY3_9PSED</name>
<dbReference type="InterPro" id="IPR000801">
    <property type="entry name" value="Esterase-like"/>
</dbReference>
<dbReference type="GO" id="GO:0016788">
    <property type="term" value="F:hydrolase activity, acting on ester bonds"/>
    <property type="evidence" value="ECO:0007669"/>
    <property type="project" value="TreeGrafter"/>
</dbReference>
<dbReference type="PANTHER" id="PTHR40841:SF2">
    <property type="entry name" value="SIDEROPHORE-DEGRADING ESTERASE (EUROFUNG)"/>
    <property type="match status" value="1"/>
</dbReference>
<evidence type="ECO:0000256" key="1">
    <source>
        <dbReference type="ARBA" id="ARBA00005622"/>
    </source>
</evidence>
<dbReference type="InterPro" id="IPR029058">
    <property type="entry name" value="AB_hydrolase_fold"/>
</dbReference>
<dbReference type="Proteomes" id="UP000244178">
    <property type="component" value="Unassembled WGS sequence"/>
</dbReference>
<comment type="caution">
    <text evidence="4">The sequence shown here is derived from an EMBL/GenBank/DDBJ whole genome shotgun (WGS) entry which is preliminary data.</text>
</comment>